<evidence type="ECO:0000256" key="14">
    <source>
        <dbReference type="ARBA" id="ARBA00023098"/>
    </source>
</evidence>
<evidence type="ECO:0000256" key="15">
    <source>
        <dbReference type="ARBA" id="ARBA00023136"/>
    </source>
</evidence>
<evidence type="ECO:0000256" key="23">
    <source>
        <dbReference type="ARBA" id="ARBA00033406"/>
    </source>
</evidence>
<keyword evidence="14" id="KW-0443">Lipid metabolism</keyword>
<keyword evidence="10" id="KW-0808">Transferase</keyword>
<keyword evidence="26" id="KW-1185">Reference proteome</keyword>
<evidence type="ECO:0000256" key="2">
    <source>
        <dbReference type="ARBA" id="ARBA00004651"/>
    </source>
</evidence>
<comment type="caution">
    <text evidence="25">The sequence shown here is derived from an EMBL/GenBank/DDBJ whole genome shotgun (WGS) entry which is preliminary data.</text>
</comment>
<dbReference type="GO" id="GO:0005886">
    <property type="term" value="C:plasma membrane"/>
    <property type="evidence" value="ECO:0007669"/>
    <property type="project" value="UniProtKB-SubCell"/>
</dbReference>
<evidence type="ECO:0000256" key="7">
    <source>
        <dbReference type="ARBA" id="ARBA00019373"/>
    </source>
</evidence>
<evidence type="ECO:0000256" key="5">
    <source>
        <dbReference type="ARBA" id="ARBA00010185"/>
    </source>
</evidence>
<dbReference type="AlphaFoldDB" id="A0A9W5YCY9"/>
<evidence type="ECO:0000256" key="3">
    <source>
        <dbReference type="ARBA" id="ARBA00005119"/>
    </source>
</evidence>
<evidence type="ECO:0000313" key="25">
    <source>
        <dbReference type="EMBL" id="GKX28948.1"/>
    </source>
</evidence>
<keyword evidence="13 24" id="KW-1133">Transmembrane helix</keyword>
<evidence type="ECO:0000256" key="9">
    <source>
        <dbReference type="ARBA" id="ARBA00022516"/>
    </source>
</evidence>
<evidence type="ECO:0000313" key="26">
    <source>
        <dbReference type="Proteomes" id="UP001144256"/>
    </source>
</evidence>
<name>A0A9W5YCY9_9FIRM</name>
<evidence type="ECO:0000256" key="18">
    <source>
        <dbReference type="ARBA" id="ARBA00029893"/>
    </source>
</evidence>
<keyword evidence="11 24" id="KW-0812">Transmembrane</keyword>
<evidence type="ECO:0000256" key="6">
    <source>
        <dbReference type="ARBA" id="ARBA00012487"/>
    </source>
</evidence>
<keyword evidence="8" id="KW-1003">Cell membrane</keyword>
<evidence type="ECO:0000256" key="20">
    <source>
        <dbReference type="ARBA" id="ARBA00032253"/>
    </source>
</evidence>
<keyword evidence="15 24" id="KW-0472">Membrane</keyword>
<dbReference type="Proteomes" id="UP001144256">
    <property type="component" value="Unassembled WGS sequence"/>
</dbReference>
<comment type="catalytic activity">
    <reaction evidence="1">
        <text>a 1,2-diacyl-sn-glycero-3-phosphate + CTP + H(+) = a CDP-1,2-diacyl-sn-glycerol + diphosphate</text>
        <dbReference type="Rhea" id="RHEA:16229"/>
        <dbReference type="ChEBI" id="CHEBI:15378"/>
        <dbReference type="ChEBI" id="CHEBI:33019"/>
        <dbReference type="ChEBI" id="CHEBI:37563"/>
        <dbReference type="ChEBI" id="CHEBI:58332"/>
        <dbReference type="ChEBI" id="CHEBI:58608"/>
        <dbReference type="EC" id="2.7.7.41"/>
    </reaction>
</comment>
<feature type="transmembrane region" description="Helical" evidence="24">
    <location>
        <begin position="104"/>
        <end position="121"/>
    </location>
</feature>
<evidence type="ECO:0000256" key="4">
    <source>
        <dbReference type="ARBA" id="ARBA00005189"/>
    </source>
</evidence>
<accession>A0A9W5YCY9</accession>
<keyword evidence="9" id="KW-0444">Lipid biosynthesis</keyword>
<dbReference type="EC" id="2.7.7.41" evidence="6"/>
<evidence type="ECO:0000256" key="17">
    <source>
        <dbReference type="ARBA" id="ARBA00023264"/>
    </source>
</evidence>
<proteinExistence type="inferred from homology"/>
<comment type="pathway">
    <text evidence="3">Phospholipid metabolism; CDP-diacylglycerol biosynthesis; CDP-diacylglycerol from sn-glycerol 3-phosphate: step 3/3.</text>
</comment>
<evidence type="ECO:0000256" key="24">
    <source>
        <dbReference type="SAM" id="Phobius"/>
    </source>
</evidence>
<gene>
    <name evidence="25" type="primary">cdsA</name>
    <name evidence="25" type="ORF">SH1V18_14280</name>
</gene>
<feature type="transmembrane region" description="Helical" evidence="24">
    <location>
        <begin position="51"/>
        <end position="68"/>
    </location>
</feature>
<evidence type="ECO:0000256" key="10">
    <source>
        <dbReference type="ARBA" id="ARBA00022679"/>
    </source>
</evidence>
<dbReference type="Pfam" id="PF01148">
    <property type="entry name" value="CTP_transf_1"/>
    <property type="match status" value="1"/>
</dbReference>
<evidence type="ECO:0000256" key="1">
    <source>
        <dbReference type="ARBA" id="ARBA00001698"/>
    </source>
</evidence>
<evidence type="ECO:0000256" key="11">
    <source>
        <dbReference type="ARBA" id="ARBA00022692"/>
    </source>
</evidence>
<dbReference type="GO" id="GO:0016024">
    <property type="term" value="P:CDP-diacylglycerol biosynthetic process"/>
    <property type="evidence" value="ECO:0007669"/>
    <property type="project" value="TreeGrafter"/>
</dbReference>
<evidence type="ECO:0000256" key="21">
    <source>
        <dbReference type="ARBA" id="ARBA00032396"/>
    </source>
</evidence>
<keyword evidence="17" id="KW-1208">Phospholipid metabolism</keyword>
<keyword evidence="12 25" id="KW-0548">Nucleotidyltransferase</keyword>
<sequence>MKTRVISSIIALPILLVPLIYGGKILVLILFLVSLIGLFEFYRAYRVRLQLKVVGYVATLAYYLLLVFDKSTYLQEFYGIFFLILLISYVLFYPKNDLKEIMNVFIGFFYVVYLLSHILLVRSNEIYGAWSIWLIFIAAFGSDTVAYFVGVNFGKHRLAEKLSPKKSIEGSIGGIVGAIVLCIIYGVILLNLEKLSDPMNLITFALIGGVGSILSQIGDLAASAMKRQNNIKDFGTIMPGHGGILDRLDSIIFTAPFVYYILRFFII</sequence>
<reference evidence="25" key="1">
    <citation type="submission" date="2022-06" db="EMBL/GenBank/DDBJ databases">
        <title>Vallitalea longa sp. nov., an anaerobic bacterium isolated from marine sediment.</title>
        <authorList>
            <person name="Hirano S."/>
            <person name="Terahara T."/>
            <person name="Mori K."/>
            <person name="Hamada M."/>
            <person name="Matsumoto R."/>
            <person name="Kobayashi T."/>
        </authorList>
    </citation>
    <scope>NUCLEOTIDE SEQUENCE</scope>
    <source>
        <strain evidence="25">SH18-1</strain>
    </source>
</reference>
<evidence type="ECO:0000256" key="19">
    <source>
        <dbReference type="ARBA" id="ARBA00031825"/>
    </source>
</evidence>
<protein>
    <recommendedName>
        <fullName evidence="7">Phosphatidate cytidylyltransferase</fullName>
        <ecNumber evidence="6">2.7.7.41</ecNumber>
    </recommendedName>
    <alternativeName>
        <fullName evidence="20">CDP-DAG synthase</fullName>
    </alternativeName>
    <alternativeName>
        <fullName evidence="22">CDP-DG synthase</fullName>
    </alternativeName>
    <alternativeName>
        <fullName evidence="18">CDP-diacylglycerol synthase</fullName>
    </alternativeName>
    <alternativeName>
        <fullName evidence="21">CDP-diglyceride pyrophosphorylase</fullName>
    </alternativeName>
    <alternativeName>
        <fullName evidence="23">CDP-diglyceride synthase</fullName>
    </alternativeName>
    <alternativeName>
        <fullName evidence="19">CTP:phosphatidate cytidylyltransferase</fullName>
    </alternativeName>
</protein>
<keyword evidence="16" id="KW-0594">Phospholipid biosynthesis</keyword>
<dbReference type="EMBL" id="BRLB01000002">
    <property type="protein sequence ID" value="GKX28948.1"/>
    <property type="molecule type" value="Genomic_DNA"/>
</dbReference>
<dbReference type="PANTHER" id="PTHR46382:SF1">
    <property type="entry name" value="PHOSPHATIDATE CYTIDYLYLTRANSFERASE"/>
    <property type="match status" value="1"/>
</dbReference>
<feature type="transmembrane region" description="Helical" evidence="24">
    <location>
        <begin position="170"/>
        <end position="190"/>
    </location>
</feature>
<comment type="pathway">
    <text evidence="4">Lipid metabolism.</text>
</comment>
<feature type="transmembrane region" description="Helical" evidence="24">
    <location>
        <begin position="202"/>
        <end position="222"/>
    </location>
</feature>
<feature type="transmembrane region" description="Helical" evidence="24">
    <location>
        <begin position="74"/>
        <end position="92"/>
    </location>
</feature>
<evidence type="ECO:0000256" key="22">
    <source>
        <dbReference type="ARBA" id="ARBA00032743"/>
    </source>
</evidence>
<evidence type="ECO:0000256" key="13">
    <source>
        <dbReference type="ARBA" id="ARBA00022989"/>
    </source>
</evidence>
<organism evidence="25 26">
    <name type="scientific">Vallitalea longa</name>
    <dbReference type="NCBI Taxonomy" id="2936439"/>
    <lineage>
        <taxon>Bacteria</taxon>
        <taxon>Bacillati</taxon>
        <taxon>Bacillota</taxon>
        <taxon>Clostridia</taxon>
        <taxon>Lachnospirales</taxon>
        <taxon>Vallitaleaceae</taxon>
        <taxon>Vallitalea</taxon>
    </lineage>
</organism>
<evidence type="ECO:0000256" key="8">
    <source>
        <dbReference type="ARBA" id="ARBA00022475"/>
    </source>
</evidence>
<evidence type="ECO:0000256" key="16">
    <source>
        <dbReference type="ARBA" id="ARBA00023209"/>
    </source>
</evidence>
<comment type="subcellular location">
    <subcellularLocation>
        <location evidence="2">Cell membrane</location>
        <topology evidence="2">Multi-pass membrane protein</topology>
    </subcellularLocation>
</comment>
<evidence type="ECO:0000256" key="12">
    <source>
        <dbReference type="ARBA" id="ARBA00022695"/>
    </source>
</evidence>
<dbReference type="PANTHER" id="PTHR46382">
    <property type="entry name" value="PHOSPHATIDATE CYTIDYLYLTRANSFERASE"/>
    <property type="match status" value="1"/>
</dbReference>
<feature type="transmembrane region" description="Helical" evidence="24">
    <location>
        <begin position="6"/>
        <end position="39"/>
    </location>
</feature>
<dbReference type="GO" id="GO:0004605">
    <property type="term" value="F:phosphatidate cytidylyltransferase activity"/>
    <property type="evidence" value="ECO:0007669"/>
    <property type="project" value="UniProtKB-EC"/>
</dbReference>
<dbReference type="RefSeq" id="WP_281813928.1">
    <property type="nucleotide sequence ID" value="NZ_BRLB01000002.1"/>
</dbReference>
<feature type="transmembrane region" description="Helical" evidence="24">
    <location>
        <begin position="127"/>
        <end position="149"/>
    </location>
</feature>
<comment type="similarity">
    <text evidence="5">Belongs to the CDS family.</text>
</comment>